<keyword evidence="3" id="KW-1185">Reference proteome</keyword>
<evidence type="ECO:0000313" key="2">
    <source>
        <dbReference type="EMBL" id="SMD42926.1"/>
    </source>
</evidence>
<keyword evidence="1" id="KW-0732">Signal</keyword>
<gene>
    <name evidence="2" type="ORF">SAMN00777080_1497</name>
</gene>
<proteinExistence type="predicted"/>
<accession>A0A1W2H379</accession>
<evidence type="ECO:0000313" key="3">
    <source>
        <dbReference type="Proteomes" id="UP000192333"/>
    </source>
</evidence>
<feature type="chain" id="PRO_5012958434" description="Transglutaminase-like superfamily protein" evidence="1">
    <location>
        <begin position="22"/>
        <end position="249"/>
    </location>
</feature>
<evidence type="ECO:0008006" key="4">
    <source>
        <dbReference type="Google" id="ProtNLM"/>
    </source>
</evidence>
<dbReference type="AlphaFoldDB" id="A0A1W2H379"/>
<dbReference type="STRING" id="758820.SAMN00777080_1497"/>
<sequence length="249" mass="29483">MKRLIFFFLMLQLSIPGYVLALDSKEDLDFSSKEFIDHWGTVSPKFQKLKKKIEKDFQRFEKSEEFLRRLFYRSQLHLLYDYNQYASINELIETGKFDCVSGSLLMASFLDYYEFDYEIIETSYHVFIKVRLANQLIVLESTDENGYLTHEEEVTAYLKNVEKDSKQSNLYLDPKDIPIKSLIQPSIYRAINIRQLKGLEYFNRAIFLNNQAAYNLAYEKAKAAEILYPSERIVVLRRLLEQQLVLAQN</sequence>
<dbReference type="Proteomes" id="UP000192333">
    <property type="component" value="Chromosome I"/>
</dbReference>
<protein>
    <recommendedName>
        <fullName evidence="4">Transglutaminase-like superfamily protein</fullName>
    </recommendedName>
</protein>
<evidence type="ECO:0000256" key="1">
    <source>
        <dbReference type="SAM" id="SignalP"/>
    </source>
</evidence>
<dbReference type="EMBL" id="LT838813">
    <property type="protein sequence ID" value="SMD42926.1"/>
    <property type="molecule type" value="Genomic_DNA"/>
</dbReference>
<feature type="signal peptide" evidence="1">
    <location>
        <begin position="1"/>
        <end position="21"/>
    </location>
</feature>
<reference evidence="3" key="1">
    <citation type="submission" date="2017-04" db="EMBL/GenBank/DDBJ databases">
        <authorList>
            <person name="Varghese N."/>
            <person name="Submissions S."/>
        </authorList>
    </citation>
    <scope>NUCLEOTIDE SEQUENCE [LARGE SCALE GENOMIC DNA]</scope>
    <source>
        <strain evidence="3">DSM 16537</strain>
    </source>
</reference>
<name>A0A1W2H379_9BACT</name>
<organism evidence="2 3">
    <name type="scientific">Aquiflexum balticum DSM 16537</name>
    <dbReference type="NCBI Taxonomy" id="758820"/>
    <lineage>
        <taxon>Bacteria</taxon>
        <taxon>Pseudomonadati</taxon>
        <taxon>Bacteroidota</taxon>
        <taxon>Cytophagia</taxon>
        <taxon>Cytophagales</taxon>
        <taxon>Cyclobacteriaceae</taxon>
        <taxon>Aquiflexum</taxon>
    </lineage>
</organism>